<reference evidence="2" key="1">
    <citation type="journal article" date="2020" name="mSystems">
        <title>Genome- and Community-Level Interaction Insights into Carbon Utilization and Element Cycling Functions of Hydrothermarchaeota in Hydrothermal Sediment.</title>
        <authorList>
            <person name="Zhou Z."/>
            <person name="Liu Y."/>
            <person name="Xu W."/>
            <person name="Pan J."/>
            <person name="Luo Z.H."/>
            <person name="Li M."/>
        </authorList>
    </citation>
    <scope>NUCLEOTIDE SEQUENCE [LARGE SCALE GENOMIC DNA]</scope>
    <source>
        <strain evidence="2">HyVt-527</strain>
    </source>
</reference>
<dbReference type="InterPro" id="IPR009293">
    <property type="entry name" value="UPF0478"/>
</dbReference>
<keyword evidence="1" id="KW-0812">Transmembrane</keyword>
<dbReference type="Proteomes" id="UP000886124">
    <property type="component" value="Unassembled WGS sequence"/>
</dbReference>
<dbReference type="Pfam" id="PF06103">
    <property type="entry name" value="DUF948"/>
    <property type="match status" value="1"/>
</dbReference>
<organism evidence="2">
    <name type="scientific">Caldithrix abyssi</name>
    <dbReference type="NCBI Taxonomy" id="187145"/>
    <lineage>
        <taxon>Bacteria</taxon>
        <taxon>Pseudomonadati</taxon>
        <taxon>Calditrichota</taxon>
        <taxon>Calditrichia</taxon>
        <taxon>Calditrichales</taxon>
        <taxon>Calditrichaceae</taxon>
        <taxon>Caldithrix</taxon>
    </lineage>
</organism>
<evidence type="ECO:0000256" key="1">
    <source>
        <dbReference type="SAM" id="Phobius"/>
    </source>
</evidence>
<keyword evidence="1" id="KW-0472">Membrane</keyword>
<dbReference type="EMBL" id="DROD01000196">
    <property type="protein sequence ID" value="HHJ52109.1"/>
    <property type="molecule type" value="Genomic_DNA"/>
</dbReference>
<name>A0A7V5UED4_CALAY</name>
<feature type="transmembrane region" description="Helical" evidence="1">
    <location>
        <begin position="6"/>
        <end position="26"/>
    </location>
</feature>
<keyword evidence="1" id="KW-1133">Transmembrane helix</keyword>
<gene>
    <name evidence="2" type="ORF">ENJ89_02845</name>
</gene>
<evidence type="ECO:0000313" key="2">
    <source>
        <dbReference type="EMBL" id="HHJ52109.1"/>
    </source>
</evidence>
<proteinExistence type="predicted"/>
<comment type="caution">
    <text evidence="2">The sequence shown here is derived from an EMBL/GenBank/DDBJ whole genome shotgun (WGS) entry which is preliminary data.</text>
</comment>
<accession>A0A7V5UED4</accession>
<dbReference type="AlphaFoldDB" id="A0A7V5UED4"/>
<protein>
    <submittedName>
        <fullName evidence="2">DUF948 domain-containing protein</fullName>
    </submittedName>
</protein>
<sequence length="113" mass="12764">MAWEVAFVVFLISLTVLVFLTIPVVMRLKDTLKKVNHTLDVLNKDLPEIMDNIADISDTLTGVTEKIESTVNDVAQLEQLVSKEIKQPLQNIANSIGLFLQLANRLFERKKSK</sequence>